<accession>A0A1D7QII9</accession>
<gene>
    <name evidence="2" type="ORF">BFS30_15605</name>
</gene>
<dbReference type="EMBL" id="CP017141">
    <property type="protein sequence ID" value="AOM78477.1"/>
    <property type="molecule type" value="Genomic_DNA"/>
</dbReference>
<reference evidence="2 3" key="1">
    <citation type="submission" date="2016-08" db="EMBL/GenBank/DDBJ databases">
        <authorList>
            <person name="Seilhamer J.J."/>
        </authorList>
    </citation>
    <scope>NUCLEOTIDE SEQUENCE [LARGE SCALE GENOMIC DNA]</scope>
    <source>
        <strain evidence="2 3">DX4</strain>
    </source>
</reference>
<dbReference type="RefSeq" id="WP_069380142.1">
    <property type="nucleotide sequence ID" value="NZ_CP017141.1"/>
</dbReference>
<proteinExistence type="predicted"/>
<dbReference type="InterPro" id="IPR036291">
    <property type="entry name" value="NAD(P)-bd_dom_sf"/>
</dbReference>
<dbReference type="PANTHER" id="PTHR43245:SF54">
    <property type="entry name" value="BLL0593 PROTEIN"/>
    <property type="match status" value="1"/>
</dbReference>
<keyword evidence="3" id="KW-1185">Reference proteome</keyword>
<dbReference type="Pfam" id="PF01370">
    <property type="entry name" value="Epimerase"/>
    <property type="match status" value="1"/>
</dbReference>
<dbReference type="OrthoDB" id="9801056at2"/>
<evidence type="ECO:0000313" key="3">
    <source>
        <dbReference type="Proteomes" id="UP000094313"/>
    </source>
</evidence>
<evidence type="ECO:0000313" key="2">
    <source>
        <dbReference type="EMBL" id="AOM78477.1"/>
    </source>
</evidence>
<protein>
    <submittedName>
        <fullName evidence="2">NAD-dependent epimerase</fullName>
    </submittedName>
</protein>
<name>A0A1D7QII9_9SPHI</name>
<dbReference type="Gene3D" id="3.40.50.720">
    <property type="entry name" value="NAD(P)-binding Rossmann-like Domain"/>
    <property type="match status" value="1"/>
</dbReference>
<dbReference type="AlphaFoldDB" id="A0A1D7QII9"/>
<dbReference type="InterPro" id="IPR050177">
    <property type="entry name" value="Lipid_A_modif_metabolic_enz"/>
</dbReference>
<organism evidence="2 3">
    <name type="scientific">Pedobacter steynii</name>
    <dbReference type="NCBI Taxonomy" id="430522"/>
    <lineage>
        <taxon>Bacteria</taxon>
        <taxon>Pseudomonadati</taxon>
        <taxon>Bacteroidota</taxon>
        <taxon>Sphingobacteriia</taxon>
        <taxon>Sphingobacteriales</taxon>
        <taxon>Sphingobacteriaceae</taxon>
        <taxon>Pedobacter</taxon>
    </lineage>
</organism>
<dbReference type="Proteomes" id="UP000094313">
    <property type="component" value="Chromosome"/>
</dbReference>
<dbReference type="SUPFAM" id="SSF51735">
    <property type="entry name" value="NAD(P)-binding Rossmann-fold domains"/>
    <property type="match status" value="1"/>
</dbReference>
<evidence type="ECO:0000259" key="1">
    <source>
        <dbReference type="Pfam" id="PF01370"/>
    </source>
</evidence>
<dbReference type="InterPro" id="IPR001509">
    <property type="entry name" value="Epimerase_deHydtase"/>
</dbReference>
<dbReference type="KEGG" id="psty:BFS30_15605"/>
<feature type="domain" description="NAD-dependent epimerase/dehydratase" evidence="1">
    <location>
        <begin position="3"/>
        <end position="172"/>
    </location>
</feature>
<sequence>MKVLVTGSSGHLGEAMVRRLSELNDEVIGIDISSSPFTSHVGSITDPSFLRTCMEGVETVFHTATLHKPHVATHSMEQFIDTNITGTLYLLQEAVAAGVKRFIFTSTTSVFGDAMKPGPGAPAAWVTEALVPVPKNIYGLTKLAAEDLCQLFHKNHGLPCIVLRTSRFFPEDDDEKEKREAFQGENLKANEFLFRRVELEDVVGAQLAAAEKAGILGFGKYIITASSPFLPEDLADLRTNAVQVVAKYYPGYQELYERCDWEMSAEIDRVYVNEKARKELGWIPKYDFGYLLEQLKAGNELRSSLAKQVGKKGYHAQSFSEGPYPVD</sequence>
<dbReference type="PANTHER" id="PTHR43245">
    <property type="entry name" value="BIFUNCTIONAL POLYMYXIN RESISTANCE PROTEIN ARNA"/>
    <property type="match status" value="1"/>
</dbReference>